<dbReference type="PANTHER" id="PTHR13504">
    <property type="entry name" value="FIDO DOMAIN-CONTAINING PROTEIN DDB_G0283145"/>
    <property type="match status" value="1"/>
</dbReference>
<keyword evidence="6" id="KW-0548">Nucleotidyltransferase</keyword>
<evidence type="ECO:0000256" key="14">
    <source>
        <dbReference type="ARBA" id="ARBA00032602"/>
    </source>
</evidence>
<evidence type="ECO:0000256" key="4">
    <source>
        <dbReference type="ARBA" id="ARBA00022679"/>
    </source>
</evidence>
<comment type="catalytic activity">
    <reaction evidence="16">
        <text>L-threonyl-[protein] + ATP = 3-O-(5'-adenylyl)-L-threonyl-[protein] + diphosphate</text>
        <dbReference type="Rhea" id="RHEA:54292"/>
        <dbReference type="Rhea" id="RHEA-COMP:11060"/>
        <dbReference type="Rhea" id="RHEA-COMP:13847"/>
        <dbReference type="ChEBI" id="CHEBI:30013"/>
        <dbReference type="ChEBI" id="CHEBI:30616"/>
        <dbReference type="ChEBI" id="CHEBI:33019"/>
        <dbReference type="ChEBI" id="CHEBI:138113"/>
        <dbReference type="EC" id="2.7.7.108"/>
    </reaction>
</comment>
<evidence type="ECO:0000256" key="7">
    <source>
        <dbReference type="ARBA" id="ARBA00022737"/>
    </source>
</evidence>
<accession>A0ABN7T389</accession>
<keyword evidence="5" id="KW-0812">Transmembrane</keyword>
<dbReference type="EMBL" id="OU015567">
    <property type="protein sequence ID" value="CAG5110780.1"/>
    <property type="molecule type" value="Genomic_DNA"/>
</dbReference>
<dbReference type="PANTHER" id="PTHR13504:SF34">
    <property type="entry name" value="PROTEIN ADENYLYLTRANSFERASE FICD"/>
    <property type="match status" value="1"/>
</dbReference>
<dbReference type="SUPFAM" id="SSF140931">
    <property type="entry name" value="Fic-like"/>
    <property type="match status" value="1"/>
</dbReference>
<evidence type="ECO:0000256" key="2">
    <source>
        <dbReference type="ARBA" id="ARBA00009742"/>
    </source>
</evidence>
<keyword evidence="9 18" id="KW-0802">TPR repeat</keyword>
<dbReference type="PROSITE" id="PS51459">
    <property type="entry name" value="FIDO"/>
    <property type="match status" value="1"/>
</dbReference>
<evidence type="ECO:0000256" key="6">
    <source>
        <dbReference type="ARBA" id="ARBA00022695"/>
    </source>
</evidence>
<feature type="region of interest" description="Disordered" evidence="19">
    <location>
        <begin position="1"/>
        <end position="36"/>
    </location>
</feature>
<feature type="compositionally biased region" description="Low complexity" evidence="19">
    <location>
        <begin position="20"/>
        <end position="36"/>
    </location>
</feature>
<keyword evidence="12" id="KW-0472">Membrane</keyword>
<reference evidence="21 22" key="1">
    <citation type="submission" date="2021-04" db="EMBL/GenBank/DDBJ databases">
        <authorList>
            <person name="Bliznina A."/>
        </authorList>
    </citation>
    <scope>NUCLEOTIDE SEQUENCE [LARGE SCALE GENOMIC DNA]</scope>
</reference>
<dbReference type="InterPro" id="IPR040198">
    <property type="entry name" value="Fido_containing"/>
</dbReference>
<dbReference type="InterPro" id="IPR036597">
    <property type="entry name" value="Fido-like_dom_sf"/>
</dbReference>
<dbReference type="InterPro" id="IPR019734">
    <property type="entry name" value="TPR_rpt"/>
</dbReference>
<dbReference type="Gene3D" id="1.25.40.10">
    <property type="entry name" value="Tetratricopeptide repeat domain"/>
    <property type="match status" value="1"/>
</dbReference>
<name>A0ABN7T389_OIKDI</name>
<comment type="catalytic activity">
    <reaction evidence="17">
        <text>L-tyrosyl-[protein] + ATP = O-(5'-adenylyl)-L-tyrosyl-[protein] + diphosphate</text>
        <dbReference type="Rhea" id="RHEA:54288"/>
        <dbReference type="Rhea" id="RHEA-COMP:10136"/>
        <dbReference type="Rhea" id="RHEA-COMP:13846"/>
        <dbReference type="ChEBI" id="CHEBI:30616"/>
        <dbReference type="ChEBI" id="CHEBI:33019"/>
        <dbReference type="ChEBI" id="CHEBI:46858"/>
        <dbReference type="ChEBI" id="CHEBI:83624"/>
        <dbReference type="EC" id="2.7.7.108"/>
    </reaction>
</comment>
<gene>
    <name evidence="21" type="ORF">OKIOD_LOCUS13909</name>
</gene>
<keyword evidence="8" id="KW-0547">Nucleotide-binding</keyword>
<dbReference type="PROSITE" id="PS50005">
    <property type="entry name" value="TPR"/>
    <property type="match status" value="1"/>
</dbReference>
<keyword evidence="4" id="KW-0808">Transferase</keyword>
<evidence type="ECO:0000256" key="5">
    <source>
        <dbReference type="ARBA" id="ARBA00022692"/>
    </source>
</evidence>
<feature type="domain" description="Fido" evidence="20">
    <location>
        <begin position="218"/>
        <end position="352"/>
    </location>
</feature>
<evidence type="ECO:0000256" key="19">
    <source>
        <dbReference type="SAM" id="MobiDB-lite"/>
    </source>
</evidence>
<evidence type="ECO:0000259" key="20">
    <source>
        <dbReference type="PROSITE" id="PS51459"/>
    </source>
</evidence>
<evidence type="ECO:0000256" key="1">
    <source>
        <dbReference type="ARBA" id="ARBA00004167"/>
    </source>
</evidence>
<sequence>MRKEICPRDVRTPTPPKIIPSPTVSSDSTQKIQSSSPEVTALLTKADKLIKEKKIKKGLELLHQAQRINPKDPEILVRIGTVKVDQNQPAEADRYISRALQQDPGHDLALIMREKTKELALRVDQAKLKNIDSSKDLLFDKYSSHQENFQLTKTLNDDYYQFVYHTIAIEGNTLTFQQVRDVLITGKAPIGTDVTELAEVIGMEAAIRYVNRTVEFPITEDHILNMHRRVMSGDPDNGGEYRTHQVYVGSFTPPPPEAVPRMMEEFTNFLQSDRFKKLHPIRQSALAHHTLTFIHPFVDGNGRTARLLMNQILLKAEFPYVNIKVNDRLEYYRVLDEASKGDILEFERFLMDRVDGTLARYIRTLSDDEEPETTIEESKKIHTDPSYRDVIEL</sequence>
<protein>
    <recommendedName>
        <fullName evidence="3">Protein adenylyltransferase FICD</fullName>
        <ecNumber evidence="15">2.7.7.108</ecNumber>
    </recommendedName>
    <alternativeName>
        <fullName evidence="13">AMPylator FICD</fullName>
    </alternativeName>
    <alternativeName>
        <fullName evidence="14">FIC domain-containing protein</fullName>
    </alternativeName>
</protein>
<evidence type="ECO:0000256" key="3">
    <source>
        <dbReference type="ARBA" id="ARBA00020306"/>
    </source>
</evidence>
<keyword evidence="10" id="KW-0067">ATP-binding</keyword>
<keyword evidence="22" id="KW-1185">Reference proteome</keyword>
<dbReference type="InterPro" id="IPR003812">
    <property type="entry name" value="Fido"/>
</dbReference>
<evidence type="ECO:0000256" key="17">
    <source>
        <dbReference type="ARBA" id="ARBA00048696"/>
    </source>
</evidence>
<keyword evidence="11" id="KW-1133">Transmembrane helix</keyword>
<evidence type="ECO:0000256" key="10">
    <source>
        <dbReference type="ARBA" id="ARBA00022840"/>
    </source>
</evidence>
<dbReference type="EC" id="2.7.7.108" evidence="15"/>
<keyword evidence="7" id="KW-0677">Repeat</keyword>
<dbReference type="InterPro" id="IPR011990">
    <property type="entry name" value="TPR-like_helical_dom_sf"/>
</dbReference>
<evidence type="ECO:0000256" key="15">
    <source>
        <dbReference type="ARBA" id="ARBA00034531"/>
    </source>
</evidence>
<evidence type="ECO:0000256" key="13">
    <source>
        <dbReference type="ARBA" id="ARBA00032415"/>
    </source>
</evidence>
<dbReference type="Proteomes" id="UP001158576">
    <property type="component" value="Chromosome 2"/>
</dbReference>
<evidence type="ECO:0000256" key="9">
    <source>
        <dbReference type="ARBA" id="ARBA00022803"/>
    </source>
</evidence>
<evidence type="ECO:0000256" key="12">
    <source>
        <dbReference type="ARBA" id="ARBA00023136"/>
    </source>
</evidence>
<dbReference type="Pfam" id="PF02661">
    <property type="entry name" value="Fic"/>
    <property type="match status" value="1"/>
</dbReference>
<dbReference type="SUPFAM" id="SSF48452">
    <property type="entry name" value="TPR-like"/>
    <property type="match status" value="1"/>
</dbReference>
<comment type="subcellular location">
    <subcellularLocation>
        <location evidence="1">Membrane</location>
        <topology evidence="1">Single-pass membrane protein</topology>
    </subcellularLocation>
</comment>
<evidence type="ECO:0000256" key="18">
    <source>
        <dbReference type="PROSITE-ProRule" id="PRU00339"/>
    </source>
</evidence>
<evidence type="ECO:0000256" key="8">
    <source>
        <dbReference type="ARBA" id="ARBA00022741"/>
    </source>
</evidence>
<comment type="similarity">
    <text evidence="2">Belongs to the fic family.</text>
</comment>
<feature type="repeat" description="TPR" evidence="18">
    <location>
        <begin position="73"/>
        <end position="106"/>
    </location>
</feature>
<organism evidence="21 22">
    <name type="scientific">Oikopleura dioica</name>
    <name type="common">Tunicate</name>
    <dbReference type="NCBI Taxonomy" id="34765"/>
    <lineage>
        <taxon>Eukaryota</taxon>
        <taxon>Metazoa</taxon>
        <taxon>Chordata</taxon>
        <taxon>Tunicata</taxon>
        <taxon>Appendicularia</taxon>
        <taxon>Copelata</taxon>
        <taxon>Oikopleuridae</taxon>
        <taxon>Oikopleura</taxon>
    </lineage>
</organism>
<evidence type="ECO:0000256" key="11">
    <source>
        <dbReference type="ARBA" id="ARBA00022989"/>
    </source>
</evidence>
<dbReference type="Gene3D" id="1.10.3290.10">
    <property type="entry name" value="Fido-like domain"/>
    <property type="match status" value="1"/>
</dbReference>
<proteinExistence type="inferred from homology"/>
<dbReference type="Pfam" id="PF14559">
    <property type="entry name" value="TPR_19"/>
    <property type="match status" value="1"/>
</dbReference>
<evidence type="ECO:0000313" key="21">
    <source>
        <dbReference type="EMBL" id="CAG5110780.1"/>
    </source>
</evidence>
<evidence type="ECO:0000256" key="16">
    <source>
        <dbReference type="ARBA" id="ARBA00047939"/>
    </source>
</evidence>
<dbReference type="SMART" id="SM00028">
    <property type="entry name" value="TPR"/>
    <property type="match status" value="2"/>
</dbReference>
<feature type="compositionally biased region" description="Basic and acidic residues" evidence="19">
    <location>
        <begin position="1"/>
        <end position="11"/>
    </location>
</feature>
<evidence type="ECO:0000313" key="22">
    <source>
        <dbReference type="Proteomes" id="UP001158576"/>
    </source>
</evidence>